<dbReference type="GO" id="GO:0005634">
    <property type="term" value="C:nucleus"/>
    <property type="evidence" value="ECO:0007669"/>
    <property type="project" value="UniProtKB-SubCell"/>
</dbReference>
<dbReference type="GO" id="GO:0006351">
    <property type="term" value="P:DNA-templated transcription"/>
    <property type="evidence" value="ECO:0007669"/>
    <property type="project" value="InterPro"/>
</dbReference>
<evidence type="ECO:0000256" key="3">
    <source>
        <dbReference type="ARBA" id="ARBA00023125"/>
    </source>
</evidence>
<keyword evidence="3" id="KW-0238">DNA-binding</keyword>
<comment type="caution">
    <text evidence="7">The sequence shown here is derived from an EMBL/GenBank/DDBJ whole genome shotgun (WGS) entry which is preliminary data.</text>
</comment>
<dbReference type="CDD" id="cd12148">
    <property type="entry name" value="fungal_TF_MHR"/>
    <property type="match status" value="1"/>
</dbReference>
<accession>A0A8H6ZG92</accession>
<dbReference type="InterPro" id="IPR036864">
    <property type="entry name" value="Zn2-C6_fun-type_DNA-bd_sf"/>
</dbReference>
<feature type="domain" description="Xylanolytic transcriptional activator regulatory" evidence="6">
    <location>
        <begin position="301"/>
        <end position="374"/>
    </location>
</feature>
<reference evidence="7" key="1">
    <citation type="submission" date="2020-05" db="EMBL/GenBank/DDBJ databases">
        <title>Mycena genomes resolve the evolution of fungal bioluminescence.</title>
        <authorList>
            <person name="Tsai I.J."/>
        </authorList>
    </citation>
    <scope>NUCLEOTIDE SEQUENCE</scope>
    <source>
        <strain evidence="7">160909Yilan</strain>
    </source>
</reference>
<name>A0A8H6ZG92_9AGAR</name>
<evidence type="ECO:0000256" key="2">
    <source>
        <dbReference type="ARBA" id="ARBA00022723"/>
    </source>
</evidence>
<dbReference type="EMBL" id="JACAZH010000001">
    <property type="protein sequence ID" value="KAF7376336.1"/>
    <property type="molecule type" value="Genomic_DNA"/>
</dbReference>
<keyword evidence="4" id="KW-0539">Nucleus</keyword>
<organism evidence="7 8">
    <name type="scientific">Mycena sanguinolenta</name>
    <dbReference type="NCBI Taxonomy" id="230812"/>
    <lineage>
        <taxon>Eukaryota</taxon>
        <taxon>Fungi</taxon>
        <taxon>Dikarya</taxon>
        <taxon>Basidiomycota</taxon>
        <taxon>Agaricomycotina</taxon>
        <taxon>Agaricomycetes</taxon>
        <taxon>Agaricomycetidae</taxon>
        <taxon>Agaricales</taxon>
        <taxon>Marasmiineae</taxon>
        <taxon>Mycenaceae</taxon>
        <taxon>Mycena</taxon>
    </lineage>
</organism>
<evidence type="ECO:0000313" key="7">
    <source>
        <dbReference type="EMBL" id="KAF7376336.1"/>
    </source>
</evidence>
<evidence type="ECO:0000256" key="5">
    <source>
        <dbReference type="SAM" id="MobiDB-lite"/>
    </source>
</evidence>
<keyword evidence="8" id="KW-1185">Reference proteome</keyword>
<dbReference type="AlphaFoldDB" id="A0A8H6ZG92"/>
<evidence type="ECO:0000313" key="8">
    <source>
        <dbReference type="Proteomes" id="UP000623467"/>
    </source>
</evidence>
<dbReference type="InterPro" id="IPR050987">
    <property type="entry name" value="AtrR-like"/>
</dbReference>
<feature type="region of interest" description="Disordered" evidence="5">
    <location>
        <begin position="65"/>
        <end position="101"/>
    </location>
</feature>
<protein>
    <submittedName>
        <fullName evidence="7">Zn(2)-C6 fungal-type domain-containing protein</fullName>
    </submittedName>
</protein>
<dbReference type="Proteomes" id="UP000623467">
    <property type="component" value="Unassembled WGS sequence"/>
</dbReference>
<dbReference type="PANTHER" id="PTHR46910">
    <property type="entry name" value="TRANSCRIPTION FACTOR PDR1"/>
    <property type="match status" value="1"/>
</dbReference>
<dbReference type="GO" id="GO:0008270">
    <property type="term" value="F:zinc ion binding"/>
    <property type="evidence" value="ECO:0007669"/>
    <property type="project" value="InterPro"/>
</dbReference>
<keyword evidence="2" id="KW-0479">Metal-binding</keyword>
<dbReference type="Pfam" id="PF04082">
    <property type="entry name" value="Fungal_trans"/>
    <property type="match status" value="1"/>
</dbReference>
<feature type="compositionally biased region" description="Pro residues" evidence="5">
    <location>
        <begin position="81"/>
        <end position="94"/>
    </location>
</feature>
<feature type="region of interest" description="Disordered" evidence="5">
    <location>
        <begin position="588"/>
        <end position="615"/>
    </location>
</feature>
<sequence>MYLSNGSTIANKPNGGRCTNCIAFNAPCTHSEPVRKRGPKNKHVEELQQQVSVLEAKLRTVQPETVAPPTALPTTSVIKYPSPPAASASPPPAASLPEEDLSHDELAERFRQFELGSLKHRFFGSSSGLYEEYLGRPIQPHFRRAEYWNIRPWEEAPSSETPHYVFPDADLMSSLISIYFTVLHPTFPLLHRPSFERSFMEGLHLSDFRFGALVLAVLAVSSRASTLHLLPFVGAHAFFQYSDDPRVFVPGSNSSLSSGWIFFNQVQVIRKSLFDEPSIYEVQLYCLITLFTLGTSAPQASWLYLGLGVRFIQERGEHRRKRDGHKFTAEDELWKRAFWCLLSLDRTVCSFLGRPSAVHVEDYDVELPLEVDDEYWDHPDPAQRFKQPPGKPSLITFFVCHIRLCEILGSTLRRLYASNKSRVLMGLVGTDWEQRAVSDLDSAMNEFLGGLPDHLRWDPDRTGVFFDQSAVLHAMYYNLQITIHRPYIHQPSVLAFPSLAIITSAARSSIHVVDVWITRLQRIALPYVQTGVFVAGVVLLLNLFGVKRAGLPIDVGRELAHVNTACRILKFQESRWQAAGRLWELLHELQSRDGPPPPKYTPKPKEPPKEVVEPAPEKDFTAIDMCPLKRKAIEEARAKEASIFTEESVDPTQPSDPSSIGPIVDELSVAHSMQPEAPYPPPTMDLWSERVPSTIPITTEEAGMSIEQLLAATAEYDNATGLAKSIDHWSDTTGLANMMVDDAFMSMWGDAPNHFGNMADWDTYMETRSGPVFSWSTPFDLQLPPSTLG</sequence>
<dbReference type="Gene3D" id="4.10.240.10">
    <property type="entry name" value="Zn(2)-C6 fungal-type DNA-binding domain"/>
    <property type="match status" value="1"/>
</dbReference>
<dbReference type="PANTHER" id="PTHR46910:SF3">
    <property type="entry name" value="HALOTOLERANCE PROTEIN 9-RELATED"/>
    <property type="match status" value="1"/>
</dbReference>
<dbReference type="GO" id="GO:0003677">
    <property type="term" value="F:DNA binding"/>
    <property type="evidence" value="ECO:0007669"/>
    <property type="project" value="UniProtKB-KW"/>
</dbReference>
<gene>
    <name evidence="7" type="ORF">MSAN_00049100</name>
</gene>
<comment type="subcellular location">
    <subcellularLocation>
        <location evidence="1">Nucleus</location>
    </subcellularLocation>
</comment>
<evidence type="ECO:0000259" key="6">
    <source>
        <dbReference type="SMART" id="SM00906"/>
    </source>
</evidence>
<dbReference type="GO" id="GO:0000981">
    <property type="term" value="F:DNA-binding transcription factor activity, RNA polymerase II-specific"/>
    <property type="evidence" value="ECO:0007669"/>
    <property type="project" value="InterPro"/>
</dbReference>
<dbReference type="OrthoDB" id="4456959at2759"/>
<evidence type="ECO:0000256" key="1">
    <source>
        <dbReference type="ARBA" id="ARBA00004123"/>
    </source>
</evidence>
<evidence type="ECO:0000256" key="4">
    <source>
        <dbReference type="ARBA" id="ARBA00023242"/>
    </source>
</evidence>
<proteinExistence type="predicted"/>
<dbReference type="SMART" id="SM00906">
    <property type="entry name" value="Fungal_trans"/>
    <property type="match status" value="1"/>
</dbReference>
<feature type="compositionally biased region" description="Basic and acidic residues" evidence="5">
    <location>
        <begin position="603"/>
        <end position="615"/>
    </location>
</feature>
<dbReference type="InterPro" id="IPR007219">
    <property type="entry name" value="XnlR_reg_dom"/>
</dbReference>